<evidence type="ECO:0000313" key="5">
    <source>
        <dbReference type="Proteomes" id="UP000190637"/>
    </source>
</evidence>
<evidence type="ECO:0000256" key="1">
    <source>
        <dbReference type="SAM" id="MobiDB-lite"/>
    </source>
</evidence>
<feature type="region of interest" description="Disordered" evidence="1">
    <location>
        <begin position="24"/>
        <end position="49"/>
    </location>
</feature>
<dbReference type="InterPro" id="IPR011047">
    <property type="entry name" value="Quinoprotein_ADH-like_sf"/>
</dbReference>
<accession>A0A1T4SCA9</accession>
<dbReference type="EMBL" id="FUWS01000009">
    <property type="protein sequence ID" value="SKA25511.1"/>
    <property type="molecule type" value="Genomic_DNA"/>
</dbReference>
<sequence length="486" mass="52021">MSPEHRRPLATALSLAALLAVGGCSTPAEDAPSPKPSESGAAQPPAEPIVPATRFDTDASVTLQRDFLGEGAERLPVALRGGVAYYTSGDRLIAHDTIRDESLWTLSTEETFDAENPGHSAVLVETDDGPVVFGAFRTHTTASGTTRASSKVEVIAADADSGDLLWHAVHDHEEYEEYTPRVVGVSGDSVILNAGTTLALDLAGGEVTWSDESEPRLVMGSTVIGTVSHFDRSTWMRAVDAATGEELWTAWEDYAEDLASDQRLDLLAEFQEGGAEPGEVADAAAEYYGYFVHSQRQGAPVREEFFPAGPGRFAVVAFNYLNTNLHMQVAGGKEPTQVFGTVLLVSAETGRIEYSFAFDPEIRERMDNDWGGWVDGRCRHDGERTLACWGWAPQIRSTVVFALDTEEGALRWVEEFGGEAERADIDPTGAWRGALYGEAGGGAVVLDLDDGADLETLAEMAPATTNGVVAVEYGENGEFTVAPVTG</sequence>
<feature type="chain" id="PRO_5012391356" description="Pyrrolo-quinoline quinone repeat domain-containing protein" evidence="2">
    <location>
        <begin position="31"/>
        <end position="486"/>
    </location>
</feature>
<dbReference type="SUPFAM" id="SSF50998">
    <property type="entry name" value="Quinoprotein alcohol dehydrogenase-like"/>
    <property type="match status" value="1"/>
</dbReference>
<name>A0A1T4SCA9_9ACTN</name>
<dbReference type="AlphaFoldDB" id="A0A1T4SCA9"/>
<keyword evidence="2" id="KW-0732">Signal</keyword>
<dbReference type="OrthoDB" id="3418419at2"/>
<reference evidence="4 5" key="1">
    <citation type="submission" date="2017-02" db="EMBL/GenBank/DDBJ databases">
        <authorList>
            <person name="Peterson S.W."/>
        </authorList>
    </citation>
    <scope>NUCLEOTIDE SEQUENCE [LARGE SCALE GENOMIC DNA]</scope>
    <source>
        <strain evidence="4 5">DSM 45154</strain>
    </source>
</reference>
<feature type="signal peptide" evidence="2">
    <location>
        <begin position="1"/>
        <end position="30"/>
    </location>
</feature>
<dbReference type="Proteomes" id="UP000190637">
    <property type="component" value="Unassembled WGS sequence"/>
</dbReference>
<gene>
    <name evidence="4" type="ORF">SAMN02745673_03314</name>
</gene>
<protein>
    <recommendedName>
        <fullName evidence="3">Pyrrolo-quinoline quinone repeat domain-containing protein</fullName>
    </recommendedName>
</protein>
<dbReference type="Gene3D" id="2.130.10.10">
    <property type="entry name" value="YVTN repeat-like/Quinoprotein amine dehydrogenase"/>
    <property type="match status" value="1"/>
</dbReference>
<dbReference type="PROSITE" id="PS51257">
    <property type="entry name" value="PROKAR_LIPOPROTEIN"/>
    <property type="match status" value="1"/>
</dbReference>
<organism evidence="4 5">
    <name type="scientific">Marinactinospora thermotolerans DSM 45154</name>
    <dbReference type="NCBI Taxonomy" id="1122192"/>
    <lineage>
        <taxon>Bacteria</taxon>
        <taxon>Bacillati</taxon>
        <taxon>Actinomycetota</taxon>
        <taxon>Actinomycetes</taxon>
        <taxon>Streptosporangiales</taxon>
        <taxon>Nocardiopsidaceae</taxon>
        <taxon>Marinactinospora</taxon>
    </lineage>
</organism>
<evidence type="ECO:0000259" key="3">
    <source>
        <dbReference type="Pfam" id="PF13360"/>
    </source>
</evidence>
<proteinExistence type="predicted"/>
<evidence type="ECO:0000256" key="2">
    <source>
        <dbReference type="SAM" id="SignalP"/>
    </source>
</evidence>
<evidence type="ECO:0000313" key="4">
    <source>
        <dbReference type="EMBL" id="SKA25511.1"/>
    </source>
</evidence>
<dbReference type="InterPro" id="IPR015943">
    <property type="entry name" value="WD40/YVTN_repeat-like_dom_sf"/>
</dbReference>
<dbReference type="RefSeq" id="WP_159457279.1">
    <property type="nucleotide sequence ID" value="NZ_FUWS01000009.1"/>
</dbReference>
<dbReference type="STRING" id="1122192.SAMN02745673_03314"/>
<dbReference type="Pfam" id="PF13360">
    <property type="entry name" value="PQQ_2"/>
    <property type="match status" value="1"/>
</dbReference>
<keyword evidence="5" id="KW-1185">Reference proteome</keyword>
<dbReference type="InterPro" id="IPR002372">
    <property type="entry name" value="PQQ_rpt_dom"/>
</dbReference>
<feature type="domain" description="Pyrrolo-quinoline quinone repeat" evidence="3">
    <location>
        <begin position="73"/>
        <end position="212"/>
    </location>
</feature>